<feature type="compositionally biased region" description="Polar residues" evidence="1">
    <location>
        <begin position="74"/>
        <end position="95"/>
    </location>
</feature>
<organism evidence="2 3">
    <name type="scientific">Acidisarcina polymorpha</name>
    <dbReference type="NCBI Taxonomy" id="2211140"/>
    <lineage>
        <taxon>Bacteria</taxon>
        <taxon>Pseudomonadati</taxon>
        <taxon>Acidobacteriota</taxon>
        <taxon>Terriglobia</taxon>
        <taxon>Terriglobales</taxon>
        <taxon>Acidobacteriaceae</taxon>
        <taxon>Acidisarcina</taxon>
    </lineage>
</organism>
<name>A0A2Z5G2G3_9BACT</name>
<evidence type="ECO:0000313" key="2">
    <source>
        <dbReference type="EMBL" id="AXC13229.1"/>
    </source>
</evidence>
<evidence type="ECO:0000313" key="3">
    <source>
        <dbReference type="Proteomes" id="UP000253606"/>
    </source>
</evidence>
<dbReference type="Gene3D" id="2.40.128.260">
    <property type="entry name" value="Type IV secretion system, VirB10/TraB/TrbI"/>
    <property type="match status" value="1"/>
</dbReference>
<dbReference type="Proteomes" id="UP000253606">
    <property type="component" value="Chromosome"/>
</dbReference>
<evidence type="ECO:0000256" key="1">
    <source>
        <dbReference type="SAM" id="MobiDB-lite"/>
    </source>
</evidence>
<feature type="region of interest" description="Disordered" evidence="1">
    <location>
        <begin position="73"/>
        <end position="95"/>
    </location>
</feature>
<dbReference type="AlphaFoldDB" id="A0A2Z5G2G3"/>
<accession>A0A2Z5G2G3</accession>
<gene>
    <name evidence="2" type="ORF">ACPOL_3950</name>
</gene>
<proteinExistence type="predicted"/>
<dbReference type="InterPro" id="IPR042217">
    <property type="entry name" value="T4SS_VirB10/TrbI"/>
</dbReference>
<dbReference type="KEGG" id="abas:ACPOL_3950"/>
<dbReference type="EMBL" id="CP030840">
    <property type="protein sequence ID" value="AXC13229.1"/>
    <property type="molecule type" value="Genomic_DNA"/>
</dbReference>
<reference evidence="2 3" key="1">
    <citation type="journal article" date="2018" name="Front. Microbiol.">
        <title>Hydrolytic Capabilities as a Key to Environmental Success: Chitinolytic and Cellulolytic Acidobacteria From Acidic Sub-arctic Soils and Boreal Peatlands.</title>
        <authorList>
            <person name="Belova S.E."/>
            <person name="Ravin N.V."/>
            <person name="Pankratov T.A."/>
            <person name="Rakitin A.L."/>
            <person name="Ivanova A.A."/>
            <person name="Beletsky A.V."/>
            <person name="Mardanov A.V."/>
            <person name="Sinninghe Damste J.S."/>
            <person name="Dedysh S.N."/>
        </authorList>
    </citation>
    <scope>NUCLEOTIDE SEQUENCE [LARGE SCALE GENOMIC DNA]</scope>
    <source>
        <strain evidence="2 3">SBC82</strain>
    </source>
</reference>
<protein>
    <submittedName>
        <fullName evidence="2">Uncharacterized protein</fullName>
    </submittedName>
</protein>
<keyword evidence="3" id="KW-1185">Reference proteome</keyword>
<sequence length="514" mass="55376">MGIFAFFFRRLPTASRFRSLLAPLAPDHRSMTSASSCRLILRTARHPSMESAAMITPFRVSVLVLSASFASPGHAQTLQPRPQTPPVSASQSDKASQIKVQAPVLSAGTSLQVELPRSLPMKKGEPVAATLLYPLYVDGRMVLPKGTPVHGEVTYLNPDRSMRNHARLHGDFTPFHQPEVRFDDLVLSNGSKLTIDAPVISNGAPVLELSTPGVQPHRSIFARGWSEAKTRARQPIDFFIQPGFGDRAKQVLYHQLPYHPEQIPAHTAWTFELAHPLTLPDENLAASNQPNPAWPAASSAASEVWSVHALLKDPISSATSKVGEPVKALVVEPVVDRNRQIVVPQGSMLIGRVSVAKPAQSLGRNGKLRFTFQQIQFPQGANRSVESSLAGATTDQRQDLSIDAEGTITPKSKASVVVPLALTFLAGRALDDDGNQTFQAGVASNGFGIIGRIVGTAAGSRELAAGIGYYAAALSIYENWLTPGRDVTFPLDTRIEIQTSPLRAPVLKSANTSN</sequence>